<feature type="domain" description="B12-binding" evidence="4">
    <location>
        <begin position="128"/>
        <end position="254"/>
    </location>
</feature>
<feature type="domain" description="B12-binding N-terminal" evidence="5">
    <location>
        <begin position="36"/>
        <end position="129"/>
    </location>
</feature>
<dbReference type="GO" id="GO:0008705">
    <property type="term" value="F:methionine synthase activity"/>
    <property type="evidence" value="ECO:0007669"/>
    <property type="project" value="TreeGrafter"/>
</dbReference>
<evidence type="ECO:0000313" key="7">
    <source>
        <dbReference type="Proteomes" id="UP000288215"/>
    </source>
</evidence>
<comment type="similarity">
    <text evidence="1">Belongs to the methylamine corrinoid protein family.</text>
</comment>
<dbReference type="InterPro" id="IPR050554">
    <property type="entry name" value="Met_Synthase/Corrinoid"/>
</dbReference>
<dbReference type="PROSITE" id="PS51332">
    <property type="entry name" value="B12_BINDING"/>
    <property type="match status" value="1"/>
</dbReference>
<keyword evidence="6" id="KW-0808">Transferase</keyword>
<dbReference type="InterPro" id="IPR003759">
    <property type="entry name" value="Cbl-bd_cap"/>
</dbReference>
<evidence type="ECO:0000313" key="6">
    <source>
        <dbReference type="EMBL" id="RWX74112.1"/>
    </source>
</evidence>
<dbReference type="FunFam" id="3.40.50.280:FF:000003">
    <property type="entry name" value="Dimethylamine methyltransferase corrinoid protein"/>
    <property type="match status" value="1"/>
</dbReference>
<dbReference type="PROSITE" id="PS51337">
    <property type="entry name" value="B12_BINDING_NTER"/>
    <property type="match status" value="1"/>
</dbReference>
<dbReference type="SUPFAM" id="SSF52242">
    <property type="entry name" value="Cobalamin (vitamin B12)-binding domain"/>
    <property type="match status" value="1"/>
</dbReference>
<accession>A0A444L953</accession>
<dbReference type="Gene3D" id="3.40.50.280">
    <property type="entry name" value="Cobalamin-binding domain"/>
    <property type="match status" value="1"/>
</dbReference>
<dbReference type="InterPro" id="IPR006158">
    <property type="entry name" value="Cobalamin-bd"/>
</dbReference>
<evidence type="ECO:0000256" key="1">
    <source>
        <dbReference type="ARBA" id="ARBA00010854"/>
    </source>
</evidence>
<evidence type="ECO:0000259" key="5">
    <source>
        <dbReference type="PROSITE" id="PS51337"/>
    </source>
</evidence>
<comment type="caution">
    <text evidence="6">The sequence shown here is derived from an EMBL/GenBank/DDBJ whole genome shotgun (WGS) entry which is preliminary data.</text>
</comment>
<dbReference type="GO" id="GO:0046653">
    <property type="term" value="P:tetrahydrofolate metabolic process"/>
    <property type="evidence" value="ECO:0007669"/>
    <property type="project" value="TreeGrafter"/>
</dbReference>
<dbReference type="InterPro" id="IPR036594">
    <property type="entry name" value="Meth_synthase_dom"/>
</dbReference>
<name>A0A444L953_METS7</name>
<reference evidence="6 7" key="1">
    <citation type="submission" date="2018-12" db="EMBL/GenBank/DDBJ databases">
        <title>The complete genome of the methanogenic archaea of the candidate phylum Verstraetearchaeota, obtained from the metagenome of underground thermal water.</title>
        <authorList>
            <person name="Kadnikov V.V."/>
            <person name="Mardanov A.V."/>
            <person name="Beletsky A.V."/>
            <person name="Karnachuk O.V."/>
            <person name="Ravin N.V."/>
        </authorList>
    </citation>
    <scope>NUCLEOTIDE SEQUENCE [LARGE SCALE GENOMIC DNA]</scope>
    <source>
        <strain evidence="6">Ch88</strain>
    </source>
</reference>
<protein>
    <submittedName>
        <fullName evidence="6">Methanol methyltransferase corrinoid protein</fullName>
    </submittedName>
</protein>
<dbReference type="PANTHER" id="PTHR45833">
    <property type="entry name" value="METHIONINE SYNTHASE"/>
    <property type="match status" value="1"/>
</dbReference>
<proteinExistence type="inferred from homology"/>
<dbReference type="GO" id="GO:0032259">
    <property type="term" value="P:methylation"/>
    <property type="evidence" value="ECO:0007669"/>
    <property type="project" value="UniProtKB-KW"/>
</dbReference>
<dbReference type="Gene3D" id="1.10.1240.10">
    <property type="entry name" value="Methionine synthase domain"/>
    <property type="match status" value="1"/>
</dbReference>
<dbReference type="InterPro" id="IPR036724">
    <property type="entry name" value="Cobalamin-bd_sf"/>
</dbReference>
<dbReference type="GO" id="GO:0031419">
    <property type="term" value="F:cobalamin binding"/>
    <property type="evidence" value="ECO:0007669"/>
    <property type="project" value="InterPro"/>
</dbReference>
<dbReference type="Pfam" id="PF02310">
    <property type="entry name" value="B12-binding"/>
    <property type="match status" value="1"/>
</dbReference>
<dbReference type="Pfam" id="PF02607">
    <property type="entry name" value="B12-binding_2"/>
    <property type="match status" value="1"/>
</dbReference>
<evidence type="ECO:0000259" key="4">
    <source>
        <dbReference type="PROSITE" id="PS51332"/>
    </source>
</evidence>
<evidence type="ECO:0000256" key="3">
    <source>
        <dbReference type="ARBA" id="ARBA00023285"/>
    </source>
</evidence>
<dbReference type="SUPFAM" id="SSF47644">
    <property type="entry name" value="Methionine synthase domain"/>
    <property type="match status" value="1"/>
</dbReference>
<dbReference type="GO" id="GO:0005829">
    <property type="term" value="C:cytosol"/>
    <property type="evidence" value="ECO:0007669"/>
    <property type="project" value="TreeGrafter"/>
</dbReference>
<keyword evidence="3" id="KW-0170">Cobalt</keyword>
<dbReference type="GO" id="GO:0046872">
    <property type="term" value="F:metal ion binding"/>
    <property type="evidence" value="ECO:0007669"/>
    <property type="project" value="UniProtKB-KW"/>
</dbReference>
<dbReference type="SMART" id="SM01018">
    <property type="entry name" value="B12-binding_2"/>
    <property type="match status" value="1"/>
</dbReference>
<keyword evidence="6" id="KW-0489">Methyltransferase</keyword>
<dbReference type="Proteomes" id="UP000288215">
    <property type="component" value="Unassembled WGS sequence"/>
</dbReference>
<dbReference type="EMBL" id="RXGA01000001">
    <property type="protein sequence ID" value="RWX74112.1"/>
    <property type="molecule type" value="Genomic_DNA"/>
</dbReference>
<evidence type="ECO:0000256" key="2">
    <source>
        <dbReference type="ARBA" id="ARBA00022723"/>
    </source>
</evidence>
<sequence length="275" mass="29950">MALLDWAKKADFDMMFKRYNVIIEGPAIKPEDDPDVKKVLPKEEPFRTLAMAVIFGDTEKAVQAAKTALERTSPLDVIEKGLAKGMDAVSALYAKGAYFLPDIMLSADAMTAAMAVAEQKLGRAREKKGTVVSFVAEGDPHDIGKNLVVMFLKANGFEAVDLGRDVPDKEVIEAVKKYKPVMLTGTALMTTTMTAFPRVAKALQEQGISVPVFGCGGGAVKRDFVESYDMGVYGVKAFHAPKLAEAALAGKSWKEIRKEYPKIVGEFVAEYADRM</sequence>
<keyword evidence="2" id="KW-0479">Metal-binding</keyword>
<dbReference type="GO" id="GO:0050667">
    <property type="term" value="P:homocysteine metabolic process"/>
    <property type="evidence" value="ECO:0007669"/>
    <property type="project" value="TreeGrafter"/>
</dbReference>
<gene>
    <name evidence="6" type="ORF">Metus_0137</name>
</gene>
<organism evidence="6 7">
    <name type="scientific">Methanosuratincola subterraneus</name>
    <dbReference type="NCBI Taxonomy" id="2593994"/>
    <lineage>
        <taxon>Archaea</taxon>
        <taxon>Thermoproteota</taxon>
        <taxon>Methanosuratincolia</taxon>
        <taxon>Candidatus Methanomethylicales</taxon>
        <taxon>Candidatus Methanomethylicaceae</taxon>
        <taxon>Candidatus Methanosuratincola (ex Vanwonterghem et al. 2016)</taxon>
    </lineage>
</organism>
<dbReference type="PANTHER" id="PTHR45833:SF1">
    <property type="entry name" value="METHIONINE SYNTHASE"/>
    <property type="match status" value="1"/>
</dbReference>
<dbReference type="AlphaFoldDB" id="A0A444L953"/>